<proteinExistence type="predicted"/>
<dbReference type="PROSITE" id="PS51681">
    <property type="entry name" value="SAM_MT_NNMT_PNMT_TEMT"/>
    <property type="match status" value="1"/>
</dbReference>
<dbReference type="Proteomes" id="UP000587527">
    <property type="component" value="Unassembled WGS sequence"/>
</dbReference>
<evidence type="ECO:0000313" key="4">
    <source>
        <dbReference type="EMBL" id="MBB5871711.1"/>
    </source>
</evidence>
<keyword evidence="2" id="KW-0808">Transferase</keyword>
<dbReference type="InterPro" id="IPR000940">
    <property type="entry name" value="NNMT_TEMT_trans"/>
</dbReference>
<dbReference type="PANTHER" id="PTHR10867:SF17">
    <property type="entry name" value="NICOTINAMIDE N-METHYLTRANSFERASE"/>
    <property type="match status" value="1"/>
</dbReference>
<dbReference type="EMBL" id="JACHMN010000002">
    <property type="protein sequence ID" value="MBB5871711.1"/>
    <property type="molecule type" value="Genomic_DNA"/>
</dbReference>
<dbReference type="GO" id="GO:0008168">
    <property type="term" value="F:methyltransferase activity"/>
    <property type="evidence" value="ECO:0007669"/>
    <property type="project" value="UniProtKB-KW"/>
</dbReference>
<protein>
    <recommendedName>
        <fullName evidence="6">Methyltransferase</fullName>
    </recommendedName>
</protein>
<keyword evidence="5" id="KW-1185">Reference proteome</keyword>
<evidence type="ECO:0008006" key="6">
    <source>
        <dbReference type="Google" id="ProtNLM"/>
    </source>
</evidence>
<keyword evidence="1" id="KW-0489">Methyltransferase</keyword>
<organism evidence="4 5">
    <name type="scientific">Allocatelliglobosispora scoriae</name>
    <dbReference type="NCBI Taxonomy" id="643052"/>
    <lineage>
        <taxon>Bacteria</taxon>
        <taxon>Bacillati</taxon>
        <taxon>Actinomycetota</taxon>
        <taxon>Actinomycetes</taxon>
        <taxon>Micromonosporales</taxon>
        <taxon>Micromonosporaceae</taxon>
        <taxon>Allocatelliglobosispora</taxon>
    </lineage>
</organism>
<dbReference type="PANTHER" id="PTHR10867">
    <property type="entry name" value="NNMT/PNMT/TEMT FAMILY MEMBER"/>
    <property type="match status" value="1"/>
</dbReference>
<dbReference type="NCBIfam" id="NF040568">
    <property type="entry name" value="SCO2525_fam"/>
    <property type="match status" value="1"/>
</dbReference>
<dbReference type="GO" id="GO:0032259">
    <property type="term" value="P:methylation"/>
    <property type="evidence" value="ECO:0007669"/>
    <property type="project" value="UniProtKB-KW"/>
</dbReference>
<dbReference type="InterPro" id="IPR029063">
    <property type="entry name" value="SAM-dependent_MTases_sf"/>
</dbReference>
<evidence type="ECO:0000256" key="3">
    <source>
        <dbReference type="ARBA" id="ARBA00022691"/>
    </source>
</evidence>
<sequence>MGNSSAEALSAITRNSDYAWSSFNSELYCDHNYGTLRDDDHQIIEKVRDFFGAAGIPQGSRGLDVGPGANLYPAFTMLPFCERIDLREYSSSNVQWLKSQIADGYRSSWDAFWRVLAVQRPYRDCDPRDRLPQVAVVSEGSIFDLPARQWDVGTMFFVACSLSTEHEEFRAAVHRFIGALRPGAPFAAAFMVNSQGYQVGDEWFPAVALDHDQIKECLEAVAYTVHIDLIDTGAPLRDGYSGMMLATGRVAAG</sequence>
<reference evidence="4 5" key="1">
    <citation type="submission" date="2020-08" db="EMBL/GenBank/DDBJ databases">
        <title>Sequencing the genomes of 1000 actinobacteria strains.</title>
        <authorList>
            <person name="Klenk H.-P."/>
        </authorList>
    </citation>
    <scope>NUCLEOTIDE SEQUENCE [LARGE SCALE GENOMIC DNA]</scope>
    <source>
        <strain evidence="4 5">DSM 45362</strain>
    </source>
</reference>
<dbReference type="Gene3D" id="3.40.50.150">
    <property type="entry name" value="Vaccinia Virus protein VP39"/>
    <property type="match status" value="1"/>
</dbReference>
<evidence type="ECO:0000313" key="5">
    <source>
        <dbReference type="Proteomes" id="UP000587527"/>
    </source>
</evidence>
<dbReference type="AlphaFoldDB" id="A0A841BYG5"/>
<dbReference type="RefSeq" id="WP_221470013.1">
    <property type="nucleotide sequence ID" value="NZ_JACHMN010000002.1"/>
</dbReference>
<accession>A0A841BYG5</accession>
<keyword evidence="3" id="KW-0949">S-adenosyl-L-methionine</keyword>
<comment type="caution">
    <text evidence="4">The sequence shown here is derived from an EMBL/GenBank/DDBJ whole genome shotgun (WGS) entry which is preliminary data.</text>
</comment>
<dbReference type="SUPFAM" id="SSF53335">
    <property type="entry name" value="S-adenosyl-L-methionine-dependent methyltransferases"/>
    <property type="match status" value="1"/>
</dbReference>
<gene>
    <name evidence="4" type="ORF">F4553_005090</name>
</gene>
<evidence type="ECO:0000256" key="2">
    <source>
        <dbReference type="ARBA" id="ARBA00022679"/>
    </source>
</evidence>
<evidence type="ECO:0000256" key="1">
    <source>
        <dbReference type="ARBA" id="ARBA00022603"/>
    </source>
</evidence>
<dbReference type="Pfam" id="PF01234">
    <property type="entry name" value="NNMT_PNMT_TEMT"/>
    <property type="match status" value="1"/>
</dbReference>
<name>A0A841BYG5_9ACTN</name>